<feature type="non-terminal residue" evidence="1">
    <location>
        <position position="266"/>
    </location>
</feature>
<reference evidence="1 2" key="1">
    <citation type="journal article" date="2020" name="Cell">
        <title>Large-Scale Comparative Analyses of Tick Genomes Elucidate Their Genetic Diversity and Vector Capacities.</title>
        <authorList>
            <consortium name="Tick Genome and Microbiome Consortium (TIGMIC)"/>
            <person name="Jia N."/>
            <person name="Wang J."/>
            <person name="Shi W."/>
            <person name="Du L."/>
            <person name="Sun Y."/>
            <person name="Zhan W."/>
            <person name="Jiang J.F."/>
            <person name="Wang Q."/>
            <person name="Zhang B."/>
            <person name="Ji P."/>
            <person name="Bell-Sakyi L."/>
            <person name="Cui X.M."/>
            <person name="Yuan T.T."/>
            <person name="Jiang B.G."/>
            <person name="Yang W.F."/>
            <person name="Lam T.T."/>
            <person name="Chang Q.C."/>
            <person name="Ding S.J."/>
            <person name="Wang X.J."/>
            <person name="Zhu J.G."/>
            <person name="Ruan X.D."/>
            <person name="Zhao L."/>
            <person name="Wei J.T."/>
            <person name="Ye R.Z."/>
            <person name="Que T.C."/>
            <person name="Du C.H."/>
            <person name="Zhou Y.H."/>
            <person name="Cheng J.X."/>
            <person name="Dai P.F."/>
            <person name="Guo W.B."/>
            <person name="Han X.H."/>
            <person name="Huang E.J."/>
            <person name="Li L.F."/>
            <person name="Wei W."/>
            <person name="Gao Y.C."/>
            <person name="Liu J.Z."/>
            <person name="Shao H.Z."/>
            <person name="Wang X."/>
            <person name="Wang C.C."/>
            <person name="Yang T.C."/>
            <person name="Huo Q.B."/>
            <person name="Li W."/>
            <person name="Chen H.Y."/>
            <person name="Chen S.E."/>
            <person name="Zhou L.G."/>
            <person name="Ni X.B."/>
            <person name="Tian J.H."/>
            <person name="Sheng Y."/>
            <person name="Liu T."/>
            <person name="Pan Y.S."/>
            <person name="Xia L.Y."/>
            <person name="Li J."/>
            <person name="Zhao F."/>
            <person name="Cao W.C."/>
        </authorList>
    </citation>
    <scope>NUCLEOTIDE SEQUENCE [LARGE SCALE GENOMIC DNA]</scope>
    <source>
        <strain evidence="1">Iper-2018</strain>
    </source>
</reference>
<protein>
    <submittedName>
        <fullName evidence="1">Uncharacterized protein</fullName>
    </submittedName>
</protein>
<gene>
    <name evidence="1" type="ORF">HPB47_018462</name>
</gene>
<dbReference type="Proteomes" id="UP000805193">
    <property type="component" value="Unassembled WGS sequence"/>
</dbReference>
<name>A0AC60QKM8_IXOPE</name>
<sequence>MFVVASRRQRRVRSSALEALCVSETPSSRQRSKSCAFATEACTLPSPVLTNVCDSSGACSHILATLQLIILLKIKGYKATPPKLSCTELPQQWPMGVQDVDWRSPREGGVPTPMPVRLFDACAKKQEEQRQLELLHELGRTLQRPGDQAFGAVLLAAPGPLTDTKLGPAPAGSQLSYQQAMLPSGYKTWTSANISGGIGLATSGIEVSLESARELELNSRQQGRSAHWLDARRNRLTASSFGRGSKREQWTETGLRNLIEPKDITH</sequence>
<organism evidence="1 2">
    <name type="scientific">Ixodes persulcatus</name>
    <name type="common">Taiga tick</name>
    <dbReference type="NCBI Taxonomy" id="34615"/>
    <lineage>
        <taxon>Eukaryota</taxon>
        <taxon>Metazoa</taxon>
        <taxon>Ecdysozoa</taxon>
        <taxon>Arthropoda</taxon>
        <taxon>Chelicerata</taxon>
        <taxon>Arachnida</taxon>
        <taxon>Acari</taxon>
        <taxon>Parasitiformes</taxon>
        <taxon>Ixodida</taxon>
        <taxon>Ixodoidea</taxon>
        <taxon>Ixodidae</taxon>
        <taxon>Ixodinae</taxon>
        <taxon>Ixodes</taxon>
    </lineage>
</organism>
<accession>A0AC60QKM8</accession>
<keyword evidence="2" id="KW-1185">Reference proteome</keyword>
<evidence type="ECO:0000313" key="1">
    <source>
        <dbReference type="EMBL" id="KAG0435467.1"/>
    </source>
</evidence>
<comment type="caution">
    <text evidence="1">The sequence shown here is derived from an EMBL/GenBank/DDBJ whole genome shotgun (WGS) entry which is preliminary data.</text>
</comment>
<evidence type="ECO:0000313" key="2">
    <source>
        <dbReference type="Proteomes" id="UP000805193"/>
    </source>
</evidence>
<proteinExistence type="predicted"/>
<dbReference type="EMBL" id="JABSTQ010007603">
    <property type="protein sequence ID" value="KAG0435467.1"/>
    <property type="molecule type" value="Genomic_DNA"/>
</dbReference>